<dbReference type="GO" id="GO:0008654">
    <property type="term" value="P:phospholipid biosynthetic process"/>
    <property type="evidence" value="ECO:0007669"/>
    <property type="project" value="UniProtKB-KW"/>
</dbReference>
<dbReference type="EMBL" id="BMFK01000002">
    <property type="protein sequence ID" value="GGE76475.1"/>
    <property type="molecule type" value="Genomic_DNA"/>
</dbReference>
<evidence type="ECO:0000256" key="10">
    <source>
        <dbReference type="SAM" id="Phobius"/>
    </source>
</evidence>
<dbReference type="PANTHER" id="PTHR30309">
    <property type="entry name" value="INNER MEMBRANE PROTEIN YGIH"/>
    <property type="match status" value="1"/>
</dbReference>
<dbReference type="GO" id="GO:0005886">
    <property type="term" value="C:plasma membrane"/>
    <property type="evidence" value="ECO:0007669"/>
    <property type="project" value="InterPro"/>
</dbReference>
<dbReference type="InterPro" id="IPR003811">
    <property type="entry name" value="G3P_acylTferase_PlsY"/>
</dbReference>
<evidence type="ECO:0000256" key="7">
    <source>
        <dbReference type="ARBA" id="ARBA00023136"/>
    </source>
</evidence>
<feature type="transmembrane region" description="Helical" evidence="10">
    <location>
        <begin position="7"/>
        <end position="24"/>
    </location>
</feature>
<keyword evidence="8" id="KW-0594">Phospholipid biosynthesis</keyword>
<evidence type="ECO:0000256" key="6">
    <source>
        <dbReference type="ARBA" id="ARBA00023098"/>
    </source>
</evidence>
<sequence>MTELHPYALIGFLAVIIGHLYPIFFRLKGGKGLSTFAGGLLVIEPLLLLALLAIAGILSLFIRSFTVGGMIGVAVAPIGLYFFTHSYMDMFVMGICSLLIIFSHRTNIVRSLKKEEKLHEFSL</sequence>
<protein>
    <recommendedName>
        <fullName evidence="13">Acyl-phosphate glycerol 3-phosphate acyltransferase</fullName>
    </recommendedName>
</protein>
<evidence type="ECO:0000313" key="11">
    <source>
        <dbReference type="EMBL" id="GGE76475.1"/>
    </source>
</evidence>
<keyword evidence="1" id="KW-1003">Cell membrane</keyword>
<feature type="transmembrane region" description="Helical" evidence="10">
    <location>
        <begin position="65"/>
        <end position="84"/>
    </location>
</feature>
<feature type="transmembrane region" description="Helical" evidence="10">
    <location>
        <begin position="36"/>
        <end position="58"/>
    </location>
</feature>
<dbReference type="AlphaFoldDB" id="A0A917ET17"/>
<accession>A0A917ET17</accession>
<name>A0A917ET17_9BACI</name>
<evidence type="ECO:0000256" key="9">
    <source>
        <dbReference type="ARBA" id="ARBA00023264"/>
    </source>
</evidence>
<keyword evidence="3" id="KW-0808">Transferase</keyword>
<keyword evidence="6" id="KW-0443">Lipid metabolism</keyword>
<evidence type="ECO:0000256" key="1">
    <source>
        <dbReference type="ARBA" id="ARBA00022475"/>
    </source>
</evidence>
<evidence type="ECO:0000256" key="4">
    <source>
        <dbReference type="ARBA" id="ARBA00022692"/>
    </source>
</evidence>
<organism evidence="11 12">
    <name type="scientific">Priestia taiwanensis</name>
    <dbReference type="NCBI Taxonomy" id="1347902"/>
    <lineage>
        <taxon>Bacteria</taxon>
        <taxon>Bacillati</taxon>
        <taxon>Bacillota</taxon>
        <taxon>Bacilli</taxon>
        <taxon>Bacillales</taxon>
        <taxon>Bacillaceae</taxon>
        <taxon>Priestia</taxon>
    </lineage>
</organism>
<dbReference type="Pfam" id="PF02660">
    <property type="entry name" value="G3P_acyltransf"/>
    <property type="match status" value="1"/>
</dbReference>
<evidence type="ECO:0008006" key="13">
    <source>
        <dbReference type="Google" id="ProtNLM"/>
    </source>
</evidence>
<keyword evidence="2" id="KW-0444">Lipid biosynthesis</keyword>
<dbReference type="PANTHER" id="PTHR30309:SF0">
    <property type="entry name" value="GLYCEROL-3-PHOSPHATE ACYLTRANSFERASE-RELATED"/>
    <property type="match status" value="1"/>
</dbReference>
<evidence type="ECO:0000256" key="2">
    <source>
        <dbReference type="ARBA" id="ARBA00022516"/>
    </source>
</evidence>
<keyword evidence="9" id="KW-1208">Phospholipid metabolism</keyword>
<keyword evidence="4 10" id="KW-0812">Transmembrane</keyword>
<evidence type="ECO:0000256" key="5">
    <source>
        <dbReference type="ARBA" id="ARBA00022989"/>
    </source>
</evidence>
<reference evidence="11" key="2">
    <citation type="submission" date="2020-09" db="EMBL/GenBank/DDBJ databases">
        <authorList>
            <person name="Sun Q."/>
            <person name="Zhou Y."/>
        </authorList>
    </citation>
    <scope>NUCLEOTIDE SEQUENCE</scope>
    <source>
        <strain evidence="11">CGMCC 1.12698</strain>
    </source>
</reference>
<keyword evidence="12" id="KW-1185">Reference proteome</keyword>
<dbReference type="SMART" id="SM01207">
    <property type="entry name" value="G3P_acyltransf"/>
    <property type="match status" value="1"/>
</dbReference>
<dbReference type="GO" id="GO:0043772">
    <property type="term" value="F:acyl-phosphate glycerol-3-phosphate acyltransferase activity"/>
    <property type="evidence" value="ECO:0007669"/>
    <property type="project" value="InterPro"/>
</dbReference>
<reference evidence="11" key="1">
    <citation type="journal article" date="2014" name="Int. J. Syst. Evol. Microbiol.">
        <title>Complete genome sequence of Corynebacterium casei LMG S-19264T (=DSM 44701T), isolated from a smear-ripened cheese.</title>
        <authorList>
            <consortium name="US DOE Joint Genome Institute (JGI-PGF)"/>
            <person name="Walter F."/>
            <person name="Albersmeier A."/>
            <person name="Kalinowski J."/>
            <person name="Ruckert C."/>
        </authorList>
    </citation>
    <scope>NUCLEOTIDE SEQUENCE</scope>
    <source>
        <strain evidence="11">CGMCC 1.12698</strain>
    </source>
</reference>
<evidence type="ECO:0000256" key="8">
    <source>
        <dbReference type="ARBA" id="ARBA00023209"/>
    </source>
</evidence>
<comment type="caution">
    <text evidence="11">The sequence shown here is derived from an EMBL/GenBank/DDBJ whole genome shotgun (WGS) entry which is preliminary data.</text>
</comment>
<feature type="transmembrane region" description="Helical" evidence="10">
    <location>
        <begin position="90"/>
        <end position="108"/>
    </location>
</feature>
<gene>
    <name evidence="11" type="ORF">GCM10007140_27740</name>
</gene>
<evidence type="ECO:0000256" key="3">
    <source>
        <dbReference type="ARBA" id="ARBA00022679"/>
    </source>
</evidence>
<keyword evidence="5 10" id="KW-1133">Transmembrane helix</keyword>
<proteinExistence type="predicted"/>
<keyword evidence="7 10" id="KW-0472">Membrane</keyword>
<evidence type="ECO:0000313" key="12">
    <source>
        <dbReference type="Proteomes" id="UP000605259"/>
    </source>
</evidence>
<dbReference type="Proteomes" id="UP000605259">
    <property type="component" value="Unassembled WGS sequence"/>
</dbReference>